<dbReference type="PANTHER" id="PTHR31232:SF149">
    <property type="entry name" value="S-PROTEIN HOMOLOG"/>
    <property type="match status" value="1"/>
</dbReference>
<evidence type="ECO:0000313" key="7">
    <source>
        <dbReference type="EMBL" id="CAL0301663.1"/>
    </source>
</evidence>
<dbReference type="GO" id="GO:0005576">
    <property type="term" value="C:extracellular region"/>
    <property type="evidence" value="ECO:0007669"/>
    <property type="project" value="UniProtKB-SubCell"/>
</dbReference>
<evidence type="ECO:0000256" key="1">
    <source>
        <dbReference type="ARBA" id="ARBA00004613"/>
    </source>
</evidence>
<protein>
    <recommendedName>
        <fullName evidence="6">S-protein homolog</fullName>
    </recommendedName>
</protein>
<dbReference type="InterPro" id="IPR010264">
    <property type="entry name" value="Self-incomp_S1"/>
</dbReference>
<evidence type="ECO:0000256" key="6">
    <source>
        <dbReference type="RuleBase" id="RU367044"/>
    </source>
</evidence>
<dbReference type="GO" id="GO:0060320">
    <property type="term" value="P:rejection of self pollen"/>
    <property type="evidence" value="ECO:0007669"/>
    <property type="project" value="UniProtKB-KW"/>
</dbReference>
<keyword evidence="3 6" id="KW-0713">Self-incompatibility</keyword>
<evidence type="ECO:0000256" key="2">
    <source>
        <dbReference type="ARBA" id="ARBA00005581"/>
    </source>
</evidence>
<dbReference type="EMBL" id="CAXHTB010000002">
    <property type="protein sequence ID" value="CAL0301663.1"/>
    <property type="molecule type" value="Genomic_DNA"/>
</dbReference>
<dbReference type="AlphaFoldDB" id="A0AAV1VXC0"/>
<dbReference type="Proteomes" id="UP001497480">
    <property type="component" value="Unassembled WGS sequence"/>
</dbReference>
<gene>
    <name evidence="7" type="ORF">LLUT_LOCUS2723</name>
</gene>
<feature type="chain" id="PRO_5043101729" description="S-protein homolog" evidence="6">
    <location>
        <begin position="29"/>
        <end position="131"/>
    </location>
</feature>
<keyword evidence="5 6" id="KW-0732">Signal</keyword>
<name>A0AAV1VXC0_LUPLU</name>
<evidence type="ECO:0000313" key="8">
    <source>
        <dbReference type="Proteomes" id="UP001497480"/>
    </source>
</evidence>
<sequence length="131" mass="14999">MIMDGSSINTLLFSIFLLVVSLVALTEGRSVYIKNDLKSDLLTILCKSEDKHLGIQVLNYERELNFPIEAKSPTTFTCTMDWNGRLHKLDVFNSKRDGKVGKDLKWSINNDRPCLLNSITNKYDLCNYSYN</sequence>
<evidence type="ECO:0000256" key="3">
    <source>
        <dbReference type="ARBA" id="ARBA00022471"/>
    </source>
</evidence>
<accession>A0AAV1VXC0</accession>
<evidence type="ECO:0000256" key="4">
    <source>
        <dbReference type="ARBA" id="ARBA00022525"/>
    </source>
</evidence>
<comment type="caution">
    <text evidence="7">The sequence shown here is derived from an EMBL/GenBank/DDBJ whole genome shotgun (WGS) entry which is preliminary data.</text>
</comment>
<keyword evidence="4 6" id="KW-0964">Secreted</keyword>
<dbReference type="PANTHER" id="PTHR31232">
    <property type="match status" value="1"/>
</dbReference>
<reference evidence="7 8" key="1">
    <citation type="submission" date="2024-03" db="EMBL/GenBank/DDBJ databases">
        <authorList>
            <person name="Martinez-Hernandez J."/>
        </authorList>
    </citation>
    <scope>NUCLEOTIDE SEQUENCE [LARGE SCALE GENOMIC DNA]</scope>
</reference>
<proteinExistence type="inferred from homology"/>
<feature type="signal peptide" evidence="6">
    <location>
        <begin position="1"/>
        <end position="28"/>
    </location>
</feature>
<organism evidence="7 8">
    <name type="scientific">Lupinus luteus</name>
    <name type="common">European yellow lupine</name>
    <dbReference type="NCBI Taxonomy" id="3873"/>
    <lineage>
        <taxon>Eukaryota</taxon>
        <taxon>Viridiplantae</taxon>
        <taxon>Streptophyta</taxon>
        <taxon>Embryophyta</taxon>
        <taxon>Tracheophyta</taxon>
        <taxon>Spermatophyta</taxon>
        <taxon>Magnoliopsida</taxon>
        <taxon>eudicotyledons</taxon>
        <taxon>Gunneridae</taxon>
        <taxon>Pentapetalae</taxon>
        <taxon>rosids</taxon>
        <taxon>fabids</taxon>
        <taxon>Fabales</taxon>
        <taxon>Fabaceae</taxon>
        <taxon>Papilionoideae</taxon>
        <taxon>50 kb inversion clade</taxon>
        <taxon>genistoids sensu lato</taxon>
        <taxon>core genistoids</taxon>
        <taxon>Genisteae</taxon>
        <taxon>Lupinus</taxon>
    </lineage>
</organism>
<evidence type="ECO:0000256" key="5">
    <source>
        <dbReference type="ARBA" id="ARBA00022729"/>
    </source>
</evidence>
<keyword evidence="8" id="KW-1185">Reference proteome</keyword>
<comment type="similarity">
    <text evidence="2 6">Belongs to the plant self-incompatibility (S1) protein family.</text>
</comment>
<dbReference type="Pfam" id="PF05938">
    <property type="entry name" value="Self-incomp_S1"/>
    <property type="match status" value="1"/>
</dbReference>
<comment type="subcellular location">
    <subcellularLocation>
        <location evidence="1 6">Secreted</location>
    </subcellularLocation>
</comment>